<gene>
    <name evidence="2" type="ORF">ODY93_11120</name>
</gene>
<dbReference type="Proteomes" id="UP001159075">
    <property type="component" value="Unassembled WGS sequence"/>
</dbReference>
<evidence type="ECO:0000256" key="1">
    <source>
        <dbReference type="SAM" id="Phobius"/>
    </source>
</evidence>
<evidence type="ECO:0000313" key="2">
    <source>
        <dbReference type="EMBL" id="MDI5832120.1"/>
    </source>
</evidence>
<keyword evidence="1" id="KW-0812">Transmembrane</keyword>
<keyword evidence="1" id="KW-1133">Transmembrane helix</keyword>
<sequence length="121" mass="13978">MGLLFVFDVSVKIFLLVMVLIPLYVIFRKDLMLEFKFFTVVSFLMWGAFGFNVISFSNEYIELVVLFLTVLGFNSYLVSLFSSSLKCKLLVYFPLIFVIGIVILNSRFHDVYFDFFGGSIS</sequence>
<feature type="transmembrane region" description="Helical" evidence="1">
    <location>
        <begin position="6"/>
        <end position="25"/>
    </location>
</feature>
<comment type="caution">
    <text evidence="2">The sequence shown here is derived from an EMBL/GenBank/DDBJ whole genome shotgun (WGS) entry which is preliminary data.</text>
</comment>
<keyword evidence="1" id="KW-0472">Membrane</keyword>
<feature type="transmembrane region" description="Helical" evidence="1">
    <location>
        <begin position="60"/>
        <end position="77"/>
    </location>
</feature>
<protein>
    <recommendedName>
        <fullName evidence="4">O-antigen polymerase</fullName>
    </recommendedName>
</protein>
<keyword evidence="3" id="KW-1185">Reference proteome</keyword>
<organism evidence="2 3">
    <name type="scientific">Shewanella xiamenensis</name>
    <dbReference type="NCBI Taxonomy" id="332186"/>
    <lineage>
        <taxon>Bacteria</taxon>
        <taxon>Pseudomonadati</taxon>
        <taxon>Pseudomonadota</taxon>
        <taxon>Gammaproteobacteria</taxon>
        <taxon>Alteromonadales</taxon>
        <taxon>Shewanellaceae</taxon>
        <taxon>Shewanella</taxon>
    </lineage>
</organism>
<dbReference type="RefSeq" id="WP_282679355.1">
    <property type="nucleotide sequence ID" value="NZ_JAOTLW010000010.1"/>
</dbReference>
<dbReference type="EMBL" id="JAOTLW010000010">
    <property type="protein sequence ID" value="MDI5832120.1"/>
    <property type="molecule type" value="Genomic_DNA"/>
</dbReference>
<accession>A0ABT6UEE0</accession>
<feature type="transmembrane region" description="Helical" evidence="1">
    <location>
        <begin position="89"/>
        <end position="108"/>
    </location>
</feature>
<proteinExistence type="predicted"/>
<reference evidence="2 3" key="1">
    <citation type="submission" date="2022-09" db="EMBL/GenBank/DDBJ databases">
        <title>The outer-membrane cytochrome OmcA is essential for infection of Shewanella oneidensis by a zebrafish-associated bacteriophage.</title>
        <authorList>
            <person name="Grenfell A.W."/>
            <person name="Intile P."/>
            <person name="Mcfarlane J."/>
            <person name="Leung D."/>
            <person name="Abdalla K."/>
            <person name="Wold M."/>
            <person name="Kees E."/>
            <person name="Gralnick J."/>
        </authorList>
    </citation>
    <scope>NUCLEOTIDE SEQUENCE [LARGE SCALE GENOMIC DNA]</scope>
    <source>
        <strain evidence="2 3">NF-5</strain>
    </source>
</reference>
<evidence type="ECO:0000313" key="3">
    <source>
        <dbReference type="Proteomes" id="UP001159075"/>
    </source>
</evidence>
<name>A0ABT6UEE0_9GAMM</name>
<feature type="transmembrane region" description="Helical" evidence="1">
    <location>
        <begin position="37"/>
        <end position="54"/>
    </location>
</feature>
<evidence type="ECO:0008006" key="4">
    <source>
        <dbReference type="Google" id="ProtNLM"/>
    </source>
</evidence>